<dbReference type="EMBL" id="CAJFDH010000001">
    <property type="protein sequence ID" value="CAD5205877.1"/>
    <property type="molecule type" value="Genomic_DNA"/>
</dbReference>
<name>A0A811JRK9_9BILA</name>
<dbReference type="AlphaFoldDB" id="A0A811JRK9"/>
<evidence type="ECO:0008006" key="9">
    <source>
        <dbReference type="Google" id="ProtNLM"/>
    </source>
</evidence>
<dbReference type="Proteomes" id="UP000783686">
    <property type="component" value="Unassembled WGS sequence"/>
</dbReference>
<evidence type="ECO:0000256" key="3">
    <source>
        <dbReference type="ARBA" id="ARBA00022692"/>
    </source>
</evidence>
<evidence type="ECO:0000313" key="7">
    <source>
        <dbReference type="EMBL" id="CAD5205877.1"/>
    </source>
</evidence>
<dbReference type="InterPro" id="IPR007014">
    <property type="entry name" value="FUN14"/>
</dbReference>
<keyword evidence="5 6" id="KW-0472">Membrane</keyword>
<reference evidence="7" key="1">
    <citation type="submission" date="2020-09" db="EMBL/GenBank/DDBJ databases">
        <authorList>
            <person name="Kikuchi T."/>
        </authorList>
    </citation>
    <scope>NUCLEOTIDE SEQUENCE</scope>
    <source>
        <strain evidence="7">SH1</strain>
    </source>
</reference>
<proteinExistence type="inferred from homology"/>
<keyword evidence="4 6" id="KW-1133">Transmembrane helix</keyword>
<evidence type="ECO:0000256" key="2">
    <source>
        <dbReference type="ARBA" id="ARBA00009160"/>
    </source>
</evidence>
<comment type="similarity">
    <text evidence="2">Belongs to the FUN14 family.</text>
</comment>
<evidence type="ECO:0000256" key="1">
    <source>
        <dbReference type="ARBA" id="ARBA00004374"/>
    </source>
</evidence>
<dbReference type="PANTHER" id="PTHR21346">
    <property type="entry name" value="FUN14 DOMAIN CONTAINING"/>
    <property type="match status" value="1"/>
</dbReference>
<evidence type="ECO:0000256" key="5">
    <source>
        <dbReference type="ARBA" id="ARBA00023136"/>
    </source>
</evidence>
<sequence>MWPEKAPRDPKSGNFFSNTIDGFFRYFRNIQRQPVPLQIGIGASGGIVTGYVFTRTSKFFAAMLGCTLLILQFFNYRGYIKLNKSQFQQDLDDITDHLRSQLGATKSSLPSSRELDDFVTKNAYLFTGFIGGSLIGYGFA</sequence>
<evidence type="ECO:0000313" key="8">
    <source>
        <dbReference type="Proteomes" id="UP000614601"/>
    </source>
</evidence>
<feature type="transmembrane region" description="Helical" evidence="6">
    <location>
        <begin position="35"/>
        <end position="53"/>
    </location>
</feature>
<dbReference type="GO" id="GO:0005741">
    <property type="term" value="C:mitochondrial outer membrane"/>
    <property type="evidence" value="ECO:0007669"/>
    <property type="project" value="UniProtKB-SubCell"/>
</dbReference>
<gene>
    <name evidence="7" type="ORF">BOKJ2_LOCUS561</name>
</gene>
<dbReference type="Pfam" id="PF04930">
    <property type="entry name" value="FUN14"/>
    <property type="match status" value="1"/>
</dbReference>
<comment type="subcellular location">
    <subcellularLocation>
        <location evidence="1">Mitochondrion outer membrane</location>
        <topology evidence="1">Multi-pass membrane protein</topology>
    </subcellularLocation>
</comment>
<dbReference type="GO" id="GO:0000422">
    <property type="term" value="P:autophagy of mitochondrion"/>
    <property type="evidence" value="ECO:0007669"/>
    <property type="project" value="TreeGrafter"/>
</dbReference>
<evidence type="ECO:0000256" key="6">
    <source>
        <dbReference type="SAM" id="Phobius"/>
    </source>
</evidence>
<dbReference type="EMBL" id="CAJFCW020000001">
    <property type="protein sequence ID" value="CAG9079647.1"/>
    <property type="molecule type" value="Genomic_DNA"/>
</dbReference>
<keyword evidence="3 6" id="KW-0812">Transmembrane</keyword>
<protein>
    <recommendedName>
        <fullName evidence="9">FUN14 domain-containing protein</fullName>
    </recommendedName>
</protein>
<organism evidence="7 8">
    <name type="scientific">Bursaphelenchus okinawaensis</name>
    <dbReference type="NCBI Taxonomy" id="465554"/>
    <lineage>
        <taxon>Eukaryota</taxon>
        <taxon>Metazoa</taxon>
        <taxon>Ecdysozoa</taxon>
        <taxon>Nematoda</taxon>
        <taxon>Chromadorea</taxon>
        <taxon>Rhabditida</taxon>
        <taxon>Tylenchina</taxon>
        <taxon>Tylenchomorpha</taxon>
        <taxon>Aphelenchoidea</taxon>
        <taxon>Aphelenchoididae</taxon>
        <taxon>Bursaphelenchus</taxon>
    </lineage>
</organism>
<evidence type="ECO:0000256" key="4">
    <source>
        <dbReference type="ARBA" id="ARBA00022989"/>
    </source>
</evidence>
<accession>A0A811JRK9</accession>
<keyword evidence="8" id="KW-1185">Reference proteome</keyword>
<comment type="caution">
    <text evidence="7">The sequence shown here is derived from an EMBL/GenBank/DDBJ whole genome shotgun (WGS) entry which is preliminary data.</text>
</comment>
<feature type="transmembrane region" description="Helical" evidence="6">
    <location>
        <begin position="59"/>
        <end position="76"/>
    </location>
</feature>
<dbReference type="OrthoDB" id="163794at2759"/>
<dbReference type="PANTHER" id="PTHR21346:SF0">
    <property type="entry name" value="RE45833P"/>
    <property type="match status" value="1"/>
</dbReference>
<dbReference type="Proteomes" id="UP000614601">
    <property type="component" value="Unassembled WGS sequence"/>
</dbReference>